<name>A0A0E9SBG8_ANGAN</name>
<accession>A0A0E9SBG8</accession>
<dbReference type="AlphaFoldDB" id="A0A0E9SBG8"/>
<organism evidence="1">
    <name type="scientific">Anguilla anguilla</name>
    <name type="common">European freshwater eel</name>
    <name type="synonym">Muraena anguilla</name>
    <dbReference type="NCBI Taxonomy" id="7936"/>
    <lineage>
        <taxon>Eukaryota</taxon>
        <taxon>Metazoa</taxon>
        <taxon>Chordata</taxon>
        <taxon>Craniata</taxon>
        <taxon>Vertebrata</taxon>
        <taxon>Euteleostomi</taxon>
        <taxon>Actinopterygii</taxon>
        <taxon>Neopterygii</taxon>
        <taxon>Teleostei</taxon>
        <taxon>Anguilliformes</taxon>
        <taxon>Anguillidae</taxon>
        <taxon>Anguilla</taxon>
    </lineage>
</organism>
<reference evidence="1" key="2">
    <citation type="journal article" date="2015" name="Fish Shellfish Immunol.">
        <title>Early steps in the European eel (Anguilla anguilla)-Vibrio vulnificus interaction in the gills: Role of the RtxA13 toxin.</title>
        <authorList>
            <person name="Callol A."/>
            <person name="Pajuelo D."/>
            <person name="Ebbesson L."/>
            <person name="Teles M."/>
            <person name="MacKenzie S."/>
            <person name="Amaro C."/>
        </authorList>
    </citation>
    <scope>NUCLEOTIDE SEQUENCE</scope>
</reference>
<evidence type="ECO:0000313" key="1">
    <source>
        <dbReference type="EMBL" id="JAH38035.1"/>
    </source>
</evidence>
<dbReference type="EMBL" id="GBXM01070542">
    <property type="protein sequence ID" value="JAH38035.1"/>
    <property type="molecule type" value="Transcribed_RNA"/>
</dbReference>
<sequence length="39" mass="4682">MKDPILQSDFLSFKMNIYLFCKDKFVSLPYGIRLIRLKV</sequence>
<reference evidence="1" key="1">
    <citation type="submission" date="2014-11" db="EMBL/GenBank/DDBJ databases">
        <authorList>
            <person name="Amaro Gonzalez C."/>
        </authorList>
    </citation>
    <scope>NUCLEOTIDE SEQUENCE</scope>
</reference>
<protein>
    <submittedName>
        <fullName evidence="1">Uncharacterized protein</fullName>
    </submittedName>
</protein>
<proteinExistence type="predicted"/>